<accession>A0A8S5N321</accession>
<organism evidence="1">
    <name type="scientific">Siphoviridae sp. ctRuT6</name>
    <dbReference type="NCBI Taxonomy" id="2826339"/>
    <lineage>
        <taxon>Viruses</taxon>
        <taxon>Duplodnaviria</taxon>
        <taxon>Heunggongvirae</taxon>
        <taxon>Uroviricota</taxon>
        <taxon>Caudoviricetes</taxon>
    </lineage>
</organism>
<protein>
    <submittedName>
        <fullName evidence="1">Uncharacterized protein</fullName>
    </submittedName>
</protein>
<name>A0A8S5N321_9CAUD</name>
<reference evidence="1" key="1">
    <citation type="journal article" date="2021" name="Proc. Natl. Acad. Sci. U.S.A.">
        <title>A Catalog of Tens of Thousands of Viruses from Human Metagenomes Reveals Hidden Associations with Chronic Diseases.</title>
        <authorList>
            <person name="Tisza M.J."/>
            <person name="Buck C.B."/>
        </authorList>
    </citation>
    <scope>NUCLEOTIDE SEQUENCE</scope>
    <source>
        <strain evidence="1">CtRuT6</strain>
    </source>
</reference>
<dbReference type="EMBL" id="BK015049">
    <property type="protein sequence ID" value="DAD88880.1"/>
    <property type="molecule type" value="Genomic_DNA"/>
</dbReference>
<evidence type="ECO:0000313" key="1">
    <source>
        <dbReference type="EMBL" id="DAD88880.1"/>
    </source>
</evidence>
<sequence>MKTIIITGTPYTENEIIKKVSELKEKSPNNILILFPEVLNGQDYVLEHPQEMWHRLNTIFDNALKENKDIIMATYSPIAVYALRIYIKTYDISENILYQIIKESKESKNVRTEFVPIDRDGKYANEYKIHKNVLDTISKQLFVLIE</sequence>
<proteinExistence type="predicted"/>